<evidence type="ECO:0000313" key="15">
    <source>
        <dbReference type="Proteomes" id="UP001143304"/>
    </source>
</evidence>
<proteinExistence type="predicted"/>
<evidence type="ECO:0000256" key="5">
    <source>
        <dbReference type="ARBA" id="ARBA00022679"/>
    </source>
</evidence>
<dbReference type="SMART" id="SM00388">
    <property type="entry name" value="HisKA"/>
    <property type="match status" value="1"/>
</dbReference>
<protein>
    <recommendedName>
        <fullName evidence="3">histidine kinase</fullName>
        <ecNumber evidence="3">2.7.13.3</ecNumber>
    </recommendedName>
</protein>
<feature type="transmembrane region" description="Helical" evidence="11">
    <location>
        <begin position="70"/>
        <end position="88"/>
    </location>
</feature>
<evidence type="ECO:0000256" key="1">
    <source>
        <dbReference type="ARBA" id="ARBA00000085"/>
    </source>
</evidence>
<feature type="domain" description="CHASE" evidence="13">
    <location>
        <begin position="271"/>
        <end position="446"/>
    </location>
</feature>
<evidence type="ECO:0000256" key="10">
    <source>
        <dbReference type="ARBA" id="ARBA00023136"/>
    </source>
</evidence>
<dbReference type="InterPro" id="IPR050736">
    <property type="entry name" value="Sensor_HK_Regulatory"/>
</dbReference>
<keyword evidence="10 11" id="KW-0472">Membrane</keyword>
<dbReference type="CDD" id="cd00082">
    <property type="entry name" value="HisKA"/>
    <property type="match status" value="1"/>
</dbReference>
<feature type="transmembrane region" description="Helical" evidence="11">
    <location>
        <begin position="94"/>
        <end position="120"/>
    </location>
</feature>
<dbReference type="InterPro" id="IPR006189">
    <property type="entry name" value="CHASE_dom"/>
</dbReference>
<keyword evidence="7" id="KW-0418">Kinase</keyword>
<accession>A0ABT3T2S4</accession>
<sequence>MIRCGAPANVKLCVRLKAEDIAVTLCIALLWIVGAQLGFYVALNQGFQTTLLWIPSGLALAGLLWRGNRAVPGLFLGAFTTSVVQFYMLSPGAISAIAIIASCAVILGGATTAYLMRLLTPTAPIWGSARDMLIGTACMAVGSAIPAFINTSLFDAVGLVPEDAVHSAIGIYWLGEFGGMVVFTAPLFIVFKMAAKGNIALTSPAKITSPTILLAVFTASALSIFAWLKVNEGEALTRSLQRDASIAANSLTRALEAAGRDLESIRALVYAHDRLYKSEFLRFSETEFGSRGLYPGAQALSWAPKVINPPEWERGMRAAGEKESILFEVGVDGGRVRVGNRDEYFPVELIYPPSDVNNRALGFDLGSERNRRKALERARDTGLTSMMAPIYLVQSDKRMAAMLMCLPIYSLGTNPESSSERAEHLTGFATGVFYIGSVFDAAIPQFEASITLSLFDLSLPNSEQWYHSYSNATSGALKSGEPRPVASELRAHFYGESLVRFAGHRWLVIATPSSSFISSFSTGVPWSALLLILTLGLGLSSILIERIAARKRIEMEQIKTVSALAEANAANESKSYFMAAASHDIKQPLYALGILTDTLLMSDLKKEMRPVIENVSKSVKEMSLHFDTLMDMGRFQDGSFEVNLGEFVMDELARRIDLEVAPLCNEKNLRWHLDLGDYAVISDPELLLRLLRNLLINAVSYTVQGDVSCIARATEKTIEICIYDTGPGLSKEQQFLIGQTNTASRQNVIDSSEMQLGFSIVNRISRALELTIEVNTSATIGTQFRFELQRSLTSGDNS</sequence>
<dbReference type="Pfam" id="PF05231">
    <property type="entry name" value="MASE1"/>
    <property type="match status" value="1"/>
</dbReference>
<feature type="transmembrane region" description="Helical" evidence="11">
    <location>
        <begin position="21"/>
        <end position="41"/>
    </location>
</feature>
<evidence type="ECO:0000256" key="2">
    <source>
        <dbReference type="ARBA" id="ARBA00004651"/>
    </source>
</evidence>
<evidence type="ECO:0000256" key="4">
    <source>
        <dbReference type="ARBA" id="ARBA00022475"/>
    </source>
</evidence>
<evidence type="ECO:0000313" key="14">
    <source>
        <dbReference type="EMBL" id="MCX2976470.1"/>
    </source>
</evidence>
<evidence type="ECO:0000256" key="3">
    <source>
        <dbReference type="ARBA" id="ARBA00012438"/>
    </source>
</evidence>
<dbReference type="PANTHER" id="PTHR43711:SF1">
    <property type="entry name" value="HISTIDINE KINASE 1"/>
    <property type="match status" value="1"/>
</dbReference>
<name>A0ABT3T2S4_9GAMM</name>
<dbReference type="InterPro" id="IPR042240">
    <property type="entry name" value="CHASE_sf"/>
</dbReference>
<dbReference type="Pfam" id="PF02518">
    <property type="entry name" value="HATPase_c"/>
    <property type="match status" value="1"/>
</dbReference>
<dbReference type="SMART" id="SM00387">
    <property type="entry name" value="HATPase_c"/>
    <property type="match status" value="1"/>
</dbReference>
<feature type="transmembrane region" description="Helical" evidence="11">
    <location>
        <begin position="47"/>
        <end position="65"/>
    </location>
</feature>
<dbReference type="SMART" id="SM01079">
    <property type="entry name" value="CHASE"/>
    <property type="match status" value="1"/>
</dbReference>
<comment type="subcellular location">
    <subcellularLocation>
        <location evidence="2">Cell membrane</location>
        <topology evidence="2">Multi-pass membrane protein</topology>
    </subcellularLocation>
</comment>
<reference evidence="14" key="1">
    <citation type="submission" date="2019-02" db="EMBL/GenBank/DDBJ databases">
        <authorList>
            <person name="Li S.-H."/>
        </authorList>
    </citation>
    <scope>NUCLEOTIDE SEQUENCE</scope>
    <source>
        <strain evidence="14">IMCC11814</strain>
    </source>
</reference>
<dbReference type="InterPro" id="IPR036890">
    <property type="entry name" value="HATPase_C_sf"/>
</dbReference>
<dbReference type="Pfam" id="PF03924">
    <property type="entry name" value="CHASE"/>
    <property type="match status" value="1"/>
</dbReference>
<dbReference type="InterPro" id="IPR005467">
    <property type="entry name" value="His_kinase_dom"/>
</dbReference>
<dbReference type="Gene3D" id="3.30.565.10">
    <property type="entry name" value="Histidine kinase-like ATPase, C-terminal domain"/>
    <property type="match status" value="1"/>
</dbReference>
<dbReference type="Proteomes" id="UP001143304">
    <property type="component" value="Unassembled WGS sequence"/>
</dbReference>
<evidence type="ECO:0000256" key="6">
    <source>
        <dbReference type="ARBA" id="ARBA00022692"/>
    </source>
</evidence>
<dbReference type="InterPro" id="IPR007895">
    <property type="entry name" value="MASE1"/>
</dbReference>
<dbReference type="InterPro" id="IPR036097">
    <property type="entry name" value="HisK_dim/P_sf"/>
</dbReference>
<dbReference type="EC" id="2.7.13.3" evidence="3"/>
<dbReference type="InterPro" id="IPR003594">
    <property type="entry name" value="HATPase_dom"/>
</dbReference>
<dbReference type="Gene3D" id="1.10.287.130">
    <property type="match status" value="1"/>
</dbReference>
<keyword evidence="5" id="KW-0808">Transferase</keyword>
<dbReference type="PANTHER" id="PTHR43711">
    <property type="entry name" value="TWO-COMPONENT HISTIDINE KINASE"/>
    <property type="match status" value="1"/>
</dbReference>
<dbReference type="SUPFAM" id="SSF55874">
    <property type="entry name" value="ATPase domain of HSP90 chaperone/DNA topoisomerase II/histidine kinase"/>
    <property type="match status" value="1"/>
</dbReference>
<evidence type="ECO:0000256" key="8">
    <source>
        <dbReference type="ARBA" id="ARBA00022989"/>
    </source>
</evidence>
<evidence type="ECO:0000256" key="11">
    <source>
        <dbReference type="SAM" id="Phobius"/>
    </source>
</evidence>
<keyword evidence="9" id="KW-0902">Two-component regulatory system</keyword>
<dbReference type="InterPro" id="IPR003661">
    <property type="entry name" value="HisK_dim/P_dom"/>
</dbReference>
<dbReference type="PROSITE" id="PS50109">
    <property type="entry name" value="HIS_KIN"/>
    <property type="match status" value="1"/>
</dbReference>
<evidence type="ECO:0000259" key="12">
    <source>
        <dbReference type="PROSITE" id="PS50109"/>
    </source>
</evidence>
<evidence type="ECO:0000256" key="9">
    <source>
        <dbReference type="ARBA" id="ARBA00023012"/>
    </source>
</evidence>
<feature type="transmembrane region" description="Helical" evidence="11">
    <location>
        <begin position="212"/>
        <end position="230"/>
    </location>
</feature>
<feature type="transmembrane region" description="Helical" evidence="11">
    <location>
        <begin position="524"/>
        <end position="544"/>
    </location>
</feature>
<feature type="transmembrane region" description="Helical" evidence="11">
    <location>
        <begin position="169"/>
        <end position="191"/>
    </location>
</feature>
<keyword evidence="4" id="KW-1003">Cell membrane</keyword>
<evidence type="ECO:0000259" key="13">
    <source>
        <dbReference type="PROSITE" id="PS50839"/>
    </source>
</evidence>
<feature type="domain" description="Histidine kinase" evidence="12">
    <location>
        <begin position="580"/>
        <end position="792"/>
    </location>
</feature>
<keyword evidence="6 11" id="KW-0812">Transmembrane</keyword>
<comment type="catalytic activity">
    <reaction evidence="1">
        <text>ATP + protein L-histidine = ADP + protein N-phospho-L-histidine.</text>
        <dbReference type="EC" id="2.7.13.3"/>
    </reaction>
</comment>
<dbReference type="Pfam" id="PF00512">
    <property type="entry name" value="HisKA"/>
    <property type="match status" value="1"/>
</dbReference>
<evidence type="ECO:0000256" key="7">
    <source>
        <dbReference type="ARBA" id="ARBA00022777"/>
    </source>
</evidence>
<dbReference type="PROSITE" id="PS50839">
    <property type="entry name" value="CHASE"/>
    <property type="match status" value="1"/>
</dbReference>
<organism evidence="14 15">
    <name type="scientific">Candidatus Marimicrobium litorale</name>
    <dbReference type="NCBI Taxonomy" id="2518991"/>
    <lineage>
        <taxon>Bacteria</taxon>
        <taxon>Pseudomonadati</taxon>
        <taxon>Pseudomonadota</taxon>
        <taxon>Gammaproteobacteria</taxon>
        <taxon>Cellvibrionales</taxon>
        <taxon>Halieaceae</taxon>
        <taxon>Marimicrobium</taxon>
    </lineage>
</organism>
<keyword evidence="15" id="KW-1185">Reference proteome</keyword>
<keyword evidence="8 11" id="KW-1133">Transmembrane helix</keyword>
<feature type="transmembrane region" description="Helical" evidence="11">
    <location>
        <begin position="132"/>
        <end position="149"/>
    </location>
</feature>
<dbReference type="EMBL" id="SHNO01000001">
    <property type="protein sequence ID" value="MCX2976470.1"/>
    <property type="molecule type" value="Genomic_DNA"/>
</dbReference>
<dbReference type="Gene3D" id="3.30.450.350">
    <property type="entry name" value="CHASE domain"/>
    <property type="match status" value="1"/>
</dbReference>
<gene>
    <name evidence="14" type="ORF">EYC82_03780</name>
</gene>
<dbReference type="SUPFAM" id="SSF47384">
    <property type="entry name" value="Homodimeric domain of signal transducing histidine kinase"/>
    <property type="match status" value="1"/>
</dbReference>
<comment type="caution">
    <text evidence="14">The sequence shown here is derived from an EMBL/GenBank/DDBJ whole genome shotgun (WGS) entry which is preliminary data.</text>
</comment>